<dbReference type="EMBL" id="JAQQWI010000010">
    <property type="protein sequence ID" value="KAK8018428.1"/>
    <property type="molecule type" value="Genomic_DNA"/>
</dbReference>
<keyword evidence="3" id="KW-1185">Reference proteome</keyword>
<sequence>MARIGDRHPALAAWQRQPQGNRMDADYHLLKTLHEVYGETHHVTRTAPSKCDLLGYAKAGHAKAITQNDIGREVTRVYRLPASRLDDAPGKLEDVEFFGCWDYCWEGHHFTVFQATYQDQFHRNARLLYVLSPLEPAASQISEKDLPTQTDALLLASGQWTRELHDETWVFDNAQWTKSKSLWKSVQDASWDDVILDPRTKSKLQQDIQGFFDSRPTYQRLKIPWKRGVIFHGVPGNGKTLSIKALIRTVAHKTPPVQALYVKSLDSCSGPKWSMQQIFQKARRMAPCLLIFEDLDSLVADKTRSYFLNEVDGLESNEGILMIGSTNHLGRLDPAVTKRPSRFDRKYHFKLPNEVERLAYCRYWHDKLAGSGEDDGREVLFLRRFVPSSPS</sequence>
<dbReference type="InterPro" id="IPR050168">
    <property type="entry name" value="AAA_ATPase_domain"/>
</dbReference>
<dbReference type="PANTHER" id="PTHR23077">
    <property type="entry name" value="AAA-FAMILY ATPASE"/>
    <property type="match status" value="1"/>
</dbReference>
<dbReference type="Pfam" id="PF00004">
    <property type="entry name" value="AAA"/>
    <property type="match status" value="1"/>
</dbReference>
<evidence type="ECO:0000259" key="1">
    <source>
        <dbReference type="Pfam" id="PF00004"/>
    </source>
</evidence>
<dbReference type="PANTHER" id="PTHR23077:SF132">
    <property type="entry name" value="ATP-DEPENDENT ZN PROTEASE"/>
    <property type="match status" value="1"/>
</dbReference>
<dbReference type="InterPro" id="IPR003959">
    <property type="entry name" value="ATPase_AAA_core"/>
</dbReference>
<feature type="domain" description="ATPase AAA-type core" evidence="1">
    <location>
        <begin position="229"/>
        <end position="350"/>
    </location>
</feature>
<dbReference type="SUPFAM" id="SSF52540">
    <property type="entry name" value="P-loop containing nucleoside triphosphate hydrolases"/>
    <property type="match status" value="1"/>
</dbReference>
<proteinExistence type="predicted"/>
<evidence type="ECO:0000313" key="3">
    <source>
        <dbReference type="Proteomes" id="UP001396898"/>
    </source>
</evidence>
<dbReference type="Proteomes" id="UP001396898">
    <property type="component" value="Unassembled WGS sequence"/>
</dbReference>
<dbReference type="CDD" id="cd19481">
    <property type="entry name" value="RecA-like_protease"/>
    <property type="match status" value="1"/>
</dbReference>
<accession>A0ABR1RU11</accession>
<reference evidence="2 3" key="1">
    <citation type="submission" date="2023-01" db="EMBL/GenBank/DDBJ databases">
        <title>Analysis of 21 Apiospora genomes using comparative genomics revels a genus with tremendous synthesis potential of carbohydrate active enzymes and secondary metabolites.</title>
        <authorList>
            <person name="Sorensen T."/>
        </authorList>
    </citation>
    <scope>NUCLEOTIDE SEQUENCE [LARGE SCALE GENOMIC DNA]</scope>
    <source>
        <strain evidence="2 3">CBS 20057</strain>
    </source>
</reference>
<gene>
    <name evidence="2" type="ORF">PG991_007618</name>
</gene>
<dbReference type="InterPro" id="IPR027417">
    <property type="entry name" value="P-loop_NTPase"/>
</dbReference>
<organism evidence="2 3">
    <name type="scientific">Apiospora marii</name>
    <dbReference type="NCBI Taxonomy" id="335849"/>
    <lineage>
        <taxon>Eukaryota</taxon>
        <taxon>Fungi</taxon>
        <taxon>Dikarya</taxon>
        <taxon>Ascomycota</taxon>
        <taxon>Pezizomycotina</taxon>
        <taxon>Sordariomycetes</taxon>
        <taxon>Xylariomycetidae</taxon>
        <taxon>Amphisphaeriales</taxon>
        <taxon>Apiosporaceae</taxon>
        <taxon>Apiospora</taxon>
    </lineage>
</organism>
<name>A0ABR1RU11_9PEZI</name>
<evidence type="ECO:0000313" key="2">
    <source>
        <dbReference type="EMBL" id="KAK8018428.1"/>
    </source>
</evidence>
<comment type="caution">
    <text evidence="2">The sequence shown here is derived from an EMBL/GenBank/DDBJ whole genome shotgun (WGS) entry which is preliminary data.</text>
</comment>
<dbReference type="Gene3D" id="3.40.50.300">
    <property type="entry name" value="P-loop containing nucleotide triphosphate hydrolases"/>
    <property type="match status" value="1"/>
</dbReference>
<protein>
    <submittedName>
        <fullName evidence="2">ATPase</fullName>
    </submittedName>
</protein>